<evidence type="ECO:0000256" key="1">
    <source>
        <dbReference type="ARBA" id="ARBA00004141"/>
    </source>
</evidence>
<dbReference type="GO" id="GO:0005886">
    <property type="term" value="C:plasma membrane"/>
    <property type="evidence" value="ECO:0007669"/>
    <property type="project" value="TreeGrafter"/>
</dbReference>
<comment type="subcellular location">
    <subcellularLocation>
        <location evidence="1">Membrane</location>
        <topology evidence="1">Multi-pass membrane protein</topology>
    </subcellularLocation>
</comment>
<feature type="transmembrane region" description="Helical" evidence="10">
    <location>
        <begin position="326"/>
        <end position="353"/>
    </location>
</feature>
<feature type="transmembrane region" description="Helical" evidence="10">
    <location>
        <begin position="390"/>
        <end position="419"/>
    </location>
</feature>
<accession>A0A8J1U886</accession>
<name>A0A8J1U886_OWEFU</name>
<dbReference type="PANTHER" id="PTHR45695">
    <property type="entry name" value="LEUCOKININ RECEPTOR-RELATED"/>
    <property type="match status" value="1"/>
</dbReference>
<dbReference type="Pfam" id="PF00001">
    <property type="entry name" value="7tm_1"/>
    <property type="match status" value="1"/>
</dbReference>
<feature type="chain" id="PRO_5043792625" evidence="11">
    <location>
        <begin position="27"/>
        <end position="506"/>
    </location>
</feature>
<keyword evidence="5 10" id="KW-0472">Membrane</keyword>
<dbReference type="PROSITE" id="PS00237">
    <property type="entry name" value="G_PROTEIN_RECEP_F1_1"/>
    <property type="match status" value="1"/>
</dbReference>
<evidence type="ECO:0000256" key="2">
    <source>
        <dbReference type="ARBA" id="ARBA00022692"/>
    </source>
</evidence>
<keyword evidence="2 8" id="KW-0812">Transmembrane</keyword>
<gene>
    <name evidence="12" type="ORF">OFUS_LOCUS1649</name>
</gene>
<keyword evidence="3 10" id="KW-1133">Transmembrane helix</keyword>
<feature type="signal peptide" evidence="11">
    <location>
        <begin position="1"/>
        <end position="26"/>
    </location>
</feature>
<feature type="transmembrane region" description="Helical" evidence="10">
    <location>
        <begin position="280"/>
        <end position="301"/>
    </location>
</feature>
<evidence type="ECO:0000256" key="7">
    <source>
        <dbReference type="ARBA" id="ARBA00023224"/>
    </source>
</evidence>
<feature type="transmembrane region" description="Helical" evidence="10">
    <location>
        <begin position="241"/>
        <end position="259"/>
    </location>
</feature>
<evidence type="ECO:0000313" key="13">
    <source>
        <dbReference type="Proteomes" id="UP000749559"/>
    </source>
</evidence>
<feature type="region of interest" description="Disordered" evidence="9">
    <location>
        <begin position="76"/>
        <end position="101"/>
    </location>
</feature>
<dbReference type="Proteomes" id="UP000749559">
    <property type="component" value="Unassembled WGS sequence"/>
</dbReference>
<evidence type="ECO:0000256" key="11">
    <source>
        <dbReference type="SAM" id="SignalP"/>
    </source>
</evidence>
<evidence type="ECO:0000256" key="10">
    <source>
        <dbReference type="SAM" id="Phobius"/>
    </source>
</evidence>
<evidence type="ECO:0000256" key="6">
    <source>
        <dbReference type="ARBA" id="ARBA00023170"/>
    </source>
</evidence>
<evidence type="ECO:0000256" key="9">
    <source>
        <dbReference type="SAM" id="MobiDB-lite"/>
    </source>
</evidence>
<dbReference type="EMBL" id="CAIIXF020000001">
    <property type="protein sequence ID" value="CAH1774131.1"/>
    <property type="molecule type" value="Genomic_DNA"/>
</dbReference>
<dbReference type="SUPFAM" id="SSF81321">
    <property type="entry name" value="Family A G protein-coupled receptor-like"/>
    <property type="match status" value="1"/>
</dbReference>
<dbReference type="InterPro" id="IPR000276">
    <property type="entry name" value="GPCR_Rhodpsn"/>
</dbReference>
<evidence type="ECO:0000256" key="4">
    <source>
        <dbReference type="ARBA" id="ARBA00023040"/>
    </source>
</evidence>
<comment type="caution">
    <text evidence="12">The sequence shown here is derived from an EMBL/GenBank/DDBJ whole genome shotgun (WGS) entry which is preliminary data.</text>
</comment>
<dbReference type="GO" id="GO:0004930">
    <property type="term" value="F:G protein-coupled receptor activity"/>
    <property type="evidence" value="ECO:0007669"/>
    <property type="project" value="UniProtKB-KW"/>
</dbReference>
<feature type="compositionally biased region" description="Basic and acidic residues" evidence="9">
    <location>
        <begin position="85"/>
        <end position="96"/>
    </location>
</feature>
<keyword evidence="6 8" id="KW-0675">Receptor</keyword>
<keyword evidence="13" id="KW-1185">Reference proteome</keyword>
<sequence>MISKMQCVINVLLMATSIICVDSSTSEPVSGTTFSHGSTTISSYTTTVSTTSATFSTDTNTTQSDSSNKTALLQTGVTQDANITENEKVTQEKESSTDQSVLSKIVNGSAEETTKAFPFGNNGQINPREFDFSDLFKKGPGPNRTLPNWTNGTSDPEINVVQLTLVAIVYGLTFLMGAIGNIFVLIAVLAFIKTADITNVFLLSLSCADLLLILVCLPFRAVEYFMDGWHAPGWTCYMVTYLVRVSFSCSILTLTMMAVERYYAICHALKSRYKSTTKKAWLTCGIVWLASFVLALPTFFAHSTEGQYCIWSFPAPDPVLRRRLYFLYWLCVLYIIPFIIMAFAYLSISVFLWRSISKAGGLKGGQTPQNGTAPKTTDDSQGRIKVIKMLISVMVIFMICWGPILILDVVDTFYALALVLRPVGTSRELKLWLRLLAYFNSCINPILYCFLSRKFRQSFLKICVCGRKSRSQKYLNTPNTTTTSTSASMKANTNTAISNGATTTKF</sequence>
<dbReference type="Gene3D" id="1.20.1070.10">
    <property type="entry name" value="Rhodopsin 7-helix transmembrane proteins"/>
    <property type="match status" value="1"/>
</dbReference>
<evidence type="ECO:0000256" key="8">
    <source>
        <dbReference type="RuleBase" id="RU000688"/>
    </source>
</evidence>
<dbReference type="AlphaFoldDB" id="A0A8J1U886"/>
<dbReference type="PRINTS" id="PR00237">
    <property type="entry name" value="GPCRRHODOPSN"/>
</dbReference>
<keyword evidence="11" id="KW-0732">Signal</keyword>
<feature type="transmembrane region" description="Helical" evidence="10">
    <location>
        <begin position="199"/>
        <end position="221"/>
    </location>
</feature>
<comment type="similarity">
    <text evidence="8">Belongs to the G-protein coupled receptor 1 family.</text>
</comment>
<evidence type="ECO:0000256" key="5">
    <source>
        <dbReference type="ARBA" id="ARBA00023136"/>
    </source>
</evidence>
<proteinExistence type="inferred from homology"/>
<keyword evidence="7 8" id="KW-0807">Transducer</keyword>
<feature type="transmembrane region" description="Helical" evidence="10">
    <location>
        <begin position="167"/>
        <end position="192"/>
    </location>
</feature>
<evidence type="ECO:0000313" key="12">
    <source>
        <dbReference type="EMBL" id="CAH1774131.1"/>
    </source>
</evidence>
<evidence type="ECO:0000256" key="3">
    <source>
        <dbReference type="ARBA" id="ARBA00022989"/>
    </source>
</evidence>
<protein>
    <submittedName>
        <fullName evidence="12">Uncharacterized protein</fullName>
    </submittedName>
</protein>
<dbReference type="PANTHER" id="PTHR45695:SF15">
    <property type="entry name" value="OPSIN RH2"/>
    <property type="match status" value="1"/>
</dbReference>
<reference evidence="12" key="1">
    <citation type="submission" date="2022-03" db="EMBL/GenBank/DDBJ databases">
        <authorList>
            <person name="Martin C."/>
        </authorList>
    </citation>
    <scope>NUCLEOTIDE SEQUENCE</scope>
</reference>
<organism evidence="12 13">
    <name type="scientific">Owenia fusiformis</name>
    <name type="common">Polychaete worm</name>
    <dbReference type="NCBI Taxonomy" id="6347"/>
    <lineage>
        <taxon>Eukaryota</taxon>
        <taxon>Metazoa</taxon>
        <taxon>Spiralia</taxon>
        <taxon>Lophotrochozoa</taxon>
        <taxon>Annelida</taxon>
        <taxon>Polychaeta</taxon>
        <taxon>Sedentaria</taxon>
        <taxon>Canalipalpata</taxon>
        <taxon>Sabellida</taxon>
        <taxon>Oweniida</taxon>
        <taxon>Oweniidae</taxon>
        <taxon>Owenia</taxon>
    </lineage>
</organism>
<dbReference type="InterPro" id="IPR017452">
    <property type="entry name" value="GPCR_Rhodpsn_7TM"/>
</dbReference>
<dbReference type="OrthoDB" id="2132067at2759"/>
<dbReference type="PROSITE" id="PS50262">
    <property type="entry name" value="G_PROTEIN_RECEP_F1_2"/>
    <property type="match status" value="1"/>
</dbReference>
<feature type="transmembrane region" description="Helical" evidence="10">
    <location>
        <begin position="431"/>
        <end position="451"/>
    </location>
</feature>
<keyword evidence="4 8" id="KW-0297">G-protein coupled receptor</keyword>